<reference evidence="1 2" key="1">
    <citation type="submission" date="2018-09" db="EMBL/GenBank/DDBJ databases">
        <title>Roseomonas sp. nov., isolated from feces of Tibetan antelopes in the Qinghai-Tibet plateau, China.</title>
        <authorList>
            <person name="Tian Z."/>
        </authorList>
    </citation>
    <scope>NUCLEOTIDE SEQUENCE [LARGE SCALE GENOMIC DNA]</scope>
    <source>
        <strain evidence="1 2">Z24</strain>
    </source>
</reference>
<dbReference type="InParanoid" id="A0A3A9J6S0"/>
<dbReference type="Proteomes" id="UP000278036">
    <property type="component" value="Unassembled WGS sequence"/>
</dbReference>
<name>A0A3A9J6S0_9PROT</name>
<sequence length="157" mass="17298">LLAVARALEDLALGDAARGVFRRLRADDLALRAAWPGTAPAMSDRLFALHALRLCLIHRIWLLAVAVPEFSPRHGITREGLVHRLLRLDVEDAVELLEQVFPAAPPPEEALDFFEPPSPRHGGYGREQQEIVQPLRLAFALVREISAVVSLECGAFG</sequence>
<accession>A0A3A9J6S0</accession>
<gene>
    <name evidence="1" type="ORF">D6Z83_24010</name>
</gene>
<protein>
    <submittedName>
        <fullName evidence="1">Phosphoenolpyruvate carboxylase</fullName>
    </submittedName>
</protein>
<feature type="non-terminal residue" evidence="1">
    <location>
        <position position="1"/>
    </location>
</feature>
<dbReference type="EMBL" id="RAQU01000241">
    <property type="protein sequence ID" value="RKK01630.1"/>
    <property type="molecule type" value="Genomic_DNA"/>
</dbReference>
<keyword evidence="1" id="KW-0670">Pyruvate</keyword>
<organism evidence="1 2">
    <name type="scientific">Teichococcus wenyumeiae</name>
    <dbReference type="NCBI Taxonomy" id="2478470"/>
    <lineage>
        <taxon>Bacteria</taxon>
        <taxon>Pseudomonadati</taxon>
        <taxon>Pseudomonadota</taxon>
        <taxon>Alphaproteobacteria</taxon>
        <taxon>Acetobacterales</taxon>
        <taxon>Roseomonadaceae</taxon>
        <taxon>Roseomonas</taxon>
    </lineage>
</organism>
<evidence type="ECO:0000313" key="2">
    <source>
        <dbReference type="Proteomes" id="UP000278036"/>
    </source>
</evidence>
<comment type="caution">
    <text evidence="1">The sequence shown here is derived from an EMBL/GenBank/DDBJ whole genome shotgun (WGS) entry which is preliminary data.</text>
</comment>
<evidence type="ECO:0000313" key="1">
    <source>
        <dbReference type="EMBL" id="RKK01630.1"/>
    </source>
</evidence>
<dbReference type="AlphaFoldDB" id="A0A3A9J6S0"/>
<proteinExistence type="predicted"/>